<comment type="caution">
    <text evidence="1">The sequence shown here is derived from an EMBL/GenBank/DDBJ whole genome shotgun (WGS) entry which is preliminary data.</text>
</comment>
<name>A0A060RKV5_9STRE</name>
<dbReference type="EMBL" id="CCBC010000176">
    <property type="protein sequence ID" value="CDO18238.1"/>
    <property type="molecule type" value="Genomic_DNA"/>
</dbReference>
<dbReference type="Proteomes" id="UP000027584">
    <property type="component" value="Unassembled WGS sequence"/>
</dbReference>
<accession>A0A060RKV5</accession>
<gene>
    <name evidence="1" type="ORF">BN963_SGAL_01436</name>
</gene>
<protein>
    <submittedName>
        <fullName evidence="1">Uncharacterized protein</fullName>
    </submittedName>
</protein>
<sequence length="109" mass="12520">MTMKNLIKRLKRQAQAYIDFRAQPAADINLKTHKIITTIKEAQEKQLALHAIYKDGSFTGDLVKYDPKNDKLILKNFQKNISTIIAISDINRLTLVPPTVRKSQELDKK</sequence>
<reference evidence="1 2" key="1">
    <citation type="submission" date="2014-02" db="EMBL/GenBank/DDBJ databases">
        <authorList>
            <person name="Manrique M."/>
        </authorList>
    </citation>
    <scope>NUCLEOTIDE SEQUENCE [LARGE SCALE GENOMIC DNA]</scope>
    <source>
        <strain evidence="1 2">LMG17956</strain>
    </source>
</reference>
<organism evidence="1 2">
    <name type="scientific">Streptococcus gallolyticus</name>
    <dbReference type="NCBI Taxonomy" id="315405"/>
    <lineage>
        <taxon>Bacteria</taxon>
        <taxon>Bacillati</taxon>
        <taxon>Bacillota</taxon>
        <taxon>Bacilli</taxon>
        <taxon>Lactobacillales</taxon>
        <taxon>Streptococcaceae</taxon>
        <taxon>Streptococcus</taxon>
    </lineage>
</organism>
<evidence type="ECO:0000313" key="1">
    <source>
        <dbReference type="EMBL" id="CDO18238.1"/>
    </source>
</evidence>
<reference evidence="1 2" key="2">
    <citation type="submission" date="2014-05" db="EMBL/GenBank/DDBJ databases">
        <title>Genome sequence of Streptococcus gallolyticus.</title>
        <authorList>
            <person name="Del Campo R."/>
        </authorList>
    </citation>
    <scope>NUCLEOTIDE SEQUENCE [LARGE SCALE GENOMIC DNA]</scope>
    <source>
        <strain evidence="1 2">LMG17956</strain>
    </source>
</reference>
<dbReference type="AlphaFoldDB" id="A0A060RKV5"/>
<evidence type="ECO:0000313" key="2">
    <source>
        <dbReference type="Proteomes" id="UP000027584"/>
    </source>
</evidence>
<proteinExistence type="predicted"/>